<dbReference type="Gramene" id="TVU41600">
    <property type="protein sequence ID" value="TVU41600"/>
    <property type="gene ID" value="EJB05_15132"/>
</dbReference>
<dbReference type="Proteomes" id="UP000324897">
    <property type="component" value="Chromosome 4"/>
</dbReference>
<evidence type="ECO:0000313" key="2">
    <source>
        <dbReference type="EMBL" id="TVU41600.1"/>
    </source>
</evidence>
<proteinExistence type="predicted"/>
<gene>
    <name evidence="2" type="ORF">EJB05_15132</name>
</gene>
<protein>
    <submittedName>
        <fullName evidence="2">Uncharacterized protein</fullName>
    </submittedName>
</protein>
<comment type="caution">
    <text evidence="2">The sequence shown here is derived from an EMBL/GenBank/DDBJ whole genome shotgun (WGS) entry which is preliminary data.</text>
</comment>
<dbReference type="AlphaFoldDB" id="A0A5J9W2P9"/>
<evidence type="ECO:0000313" key="3">
    <source>
        <dbReference type="Proteomes" id="UP000324897"/>
    </source>
</evidence>
<feature type="region of interest" description="Disordered" evidence="1">
    <location>
        <begin position="114"/>
        <end position="134"/>
    </location>
</feature>
<name>A0A5J9W2P9_9POAL</name>
<reference evidence="2 3" key="1">
    <citation type="journal article" date="2019" name="Sci. Rep.">
        <title>A high-quality genome of Eragrostis curvula grass provides insights into Poaceae evolution and supports new strategies to enhance forage quality.</title>
        <authorList>
            <person name="Carballo J."/>
            <person name="Santos B.A.C.M."/>
            <person name="Zappacosta D."/>
            <person name="Garbus I."/>
            <person name="Selva J.P."/>
            <person name="Gallo C.A."/>
            <person name="Diaz A."/>
            <person name="Albertini E."/>
            <person name="Caccamo M."/>
            <person name="Echenique V."/>
        </authorList>
    </citation>
    <scope>NUCLEOTIDE SEQUENCE [LARGE SCALE GENOMIC DNA]</scope>
    <source>
        <strain evidence="3">cv. Victoria</strain>
        <tissue evidence="2">Leaf</tissue>
    </source>
</reference>
<evidence type="ECO:0000256" key="1">
    <source>
        <dbReference type="SAM" id="MobiDB-lite"/>
    </source>
</evidence>
<dbReference type="EMBL" id="RWGY01000007">
    <property type="protein sequence ID" value="TVU41600.1"/>
    <property type="molecule type" value="Genomic_DNA"/>
</dbReference>
<keyword evidence="3" id="KW-1185">Reference proteome</keyword>
<accession>A0A5J9W2P9</accession>
<organism evidence="2 3">
    <name type="scientific">Eragrostis curvula</name>
    <name type="common">weeping love grass</name>
    <dbReference type="NCBI Taxonomy" id="38414"/>
    <lineage>
        <taxon>Eukaryota</taxon>
        <taxon>Viridiplantae</taxon>
        <taxon>Streptophyta</taxon>
        <taxon>Embryophyta</taxon>
        <taxon>Tracheophyta</taxon>
        <taxon>Spermatophyta</taxon>
        <taxon>Magnoliopsida</taxon>
        <taxon>Liliopsida</taxon>
        <taxon>Poales</taxon>
        <taxon>Poaceae</taxon>
        <taxon>PACMAD clade</taxon>
        <taxon>Chloridoideae</taxon>
        <taxon>Eragrostideae</taxon>
        <taxon>Eragrostidinae</taxon>
        <taxon>Eragrostis</taxon>
    </lineage>
</organism>
<sequence>MSAARQASSIFCPGRRVEHASLEVEKECSMFSVGLGEQGEAASIPPRLPTMLDLLGSPPAALPFELAWPSAVGGSKSGGTQSDALRSSPVVPGAEQFRWQPFFGVPNVATGGRDVEAGMRDGAGGSYARESASSPSQLRLKFGSPASMSGARGIGVISGSPVNSLKCSQKNQFGVNDKTVLVGTSAIWKDRVAQMDDTVSQGSQLSAGRLQWPRSVNVPIKFGSVQKKVSFEEPEAIVPRVKKTRKCVKRPGVSKPMYTFDLNLDADEVSGNEAKCSIGGVGINQCNDGPLDLMQFVDPSLTEDSSLFRYPNY</sequence>